<comment type="caution">
    <text evidence="1">The sequence shown here is derived from an EMBL/GenBank/DDBJ whole genome shotgun (WGS) entry which is preliminary data.</text>
</comment>
<sequence>MKTVNIRKKAILALTLGLIVLFTFSSFTLAAQAKINKLDVAIKPEYDKEKTVFQSYSGELSETLQKMVWYMPTTLLEDSTLHFCAVIEGGSHSCQLREKETMGDLYKITTPMPQEKFMSEGYFKSIKDDGGKKTLDYTFKAGQDIDELNLFLAEPKNAKNFKV</sequence>
<organism evidence="1">
    <name type="scientific">marine sediment metagenome</name>
    <dbReference type="NCBI Taxonomy" id="412755"/>
    <lineage>
        <taxon>unclassified sequences</taxon>
        <taxon>metagenomes</taxon>
        <taxon>ecological metagenomes</taxon>
    </lineage>
</organism>
<protein>
    <submittedName>
        <fullName evidence="1">Uncharacterized protein</fullName>
    </submittedName>
</protein>
<evidence type="ECO:0000313" key="1">
    <source>
        <dbReference type="EMBL" id="KKM80343.1"/>
    </source>
</evidence>
<name>A0A0F9KEI7_9ZZZZ</name>
<feature type="non-terminal residue" evidence="1">
    <location>
        <position position="163"/>
    </location>
</feature>
<gene>
    <name evidence="1" type="ORF">LCGC14_1340860</name>
</gene>
<reference evidence="1" key="1">
    <citation type="journal article" date="2015" name="Nature">
        <title>Complex archaea that bridge the gap between prokaryotes and eukaryotes.</title>
        <authorList>
            <person name="Spang A."/>
            <person name="Saw J.H."/>
            <person name="Jorgensen S.L."/>
            <person name="Zaremba-Niedzwiedzka K."/>
            <person name="Martijn J."/>
            <person name="Lind A.E."/>
            <person name="van Eijk R."/>
            <person name="Schleper C."/>
            <person name="Guy L."/>
            <person name="Ettema T.J."/>
        </authorList>
    </citation>
    <scope>NUCLEOTIDE SEQUENCE</scope>
</reference>
<dbReference type="EMBL" id="LAZR01008200">
    <property type="protein sequence ID" value="KKM80343.1"/>
    <property type="molecule type" value="Genomic_DNA"/>
</dbReference>
<proteinExistence type="predicted"/>
<accession>A0A0F9KEI7</accession>
<dbReference type="AlphaFoldDB" id="A0A0F9KEI7"/>